<gene>
    <name evidence="1" type="ORF">TCNE_LOCUS5303</name>
</gene>
<evidence type="ECO:0000313" key="3">
    <source>
        <dbReference type="WBParaSite" id="TCNE_0000530301-mRNA-1"/>
    </source>
</evidence>
<dbReference type="WBParaSite" id="TCNE_0000530301-mRNA-1">
    <property type="protein sequence ID" value="TCNE_0000530301-mRNA-1"/>
    <property type="gene ID" value="TCNE_0000530301"/>
</dbReference>
<protein>
    <submittedName>
        <fullName evidence="3">Secreted protein</fullName>
    </submittedName>
</protein>
<keyword evidence="2" id="KW-1185">Reference proteome</keyword>
<reference evidence="3" key="1">
    <citation type="submission" date="2016-06" db="UniProtKB">
        <authorList>
            <consortium name="WormBaseParasite"/>
        </authorList>
    </citation>
    <scope>IDENTIFICATION</scope>
</reference>
<sequence>MEAAVRAAVVLAVTAEPTLAAREAVLAAQEAVVVAVVVPHMEQANMHLKAVVQLEQEEVAEQDQNSHS</sequence>
<dbReference type="Proteomes" id="UP000050794">
    <property type="component" value="Unassembled WGS sequence"/>
</dbReference>
<accession>A0A183U9Y3</accession>
<name>A0A183U9Y3_TOXCA</name>
<proteinExistence type="predicted"/>
<evidence type="ECO:0000313" key="2">
    <source>
        <dbReference type="Proteomes" id="UP000050794"/>
    </source>
</evidence>
<evidence type="ECO:0000313" key="1">
    <source>
        <dbReference type="EMBL" id="VDM34891.1"/>
    </source>
</evidence>
<dbReference type="AlphaFoldDB" id="A0A183U9Y3"/>
<dbReference type="EMBL" id="UYWY01012726">
    <property type="protein sequence ID" value="VDM34891.1"/>
    <property type="molecule type" value="Genomic_DNA"/>
</dbReference>
<organism evidence="2 3">
    <name type="scientific">Toxocara canis</name>
    <name type="common">Canine roundworm</name>
    <dbReference type="NCBI Taxonomy" id="6265"/>
    <lineage>
        <taxon>Eukaryota</taxon>
        <taxon>Metazoa</taxon>
        <taxon>Ecdysozoa</taxon>
        <taxon>Nematoda</taxon>
        <taxon>Chromadorea</taxon>
        <taxon>Rhabditida</taxon>
        <taxon>Spirurina</taxon>
        <taxon>Ascaridomorpha</taxon>
        <taxon>Ascaridoidea</taxon>
        <taxon>Toxocaridae</taxon>
        <taxon>Toxocara</taxon>
    </lineage>
</organism>
<reference evidence="1 2" key="2">
    <citation type="submission" date="2018-11" db="EMBL/GenBank/DDBJ databases">
        <authorList>
            <consortium name="Pathogen Informatics"/>
        </authorList>
    </citation>
    <scope>NUCLEOTIDE SEQUENCE [LARGE SCALE GENOMIC DNA]</scope>
</reference>